<dbReference type="Pfam" id="PF01408">
    <property type="entry name" value="GFO_IDH_MocA"/>
    <property type="match status" value="1"/>
</dbReference>
<keyword evidence="3" id="KW-0560">Oxidoreductase</keyword>
<dbReference type="InterPro" id="IPR036291">
    <property type="entry name" value="NAD(P)-bd_dom_sf"/>
</dbReference>
<dbReference type="EMBL" id="CP036280">
    <property type="protein sequence ID" value="QDU70573.1"/>
    <property type="molecule type" value="Genomic_DNA"/>
</dbReference>
<dbReference type="EC" id="1.-.-.-" evidence="3"/>
<dbReference type="Pfam" id="PF22725">
    <property type="entry name" value="GFO_IDH_MocA_C3"/>
    <property type="match status" value="1"/>
</dbReference>
<dbReference type="GO" id="GO:0000166">
    <property type="term" value="F:nucleotide binding"/>
    <property type="evidence" value="ECO:0007669"/>
    <property type="project" value="InterPro"/>
</dbReference>
<dbReference type="PANTHER" id="PTHR43708:SF8">
    <property type="entry name" value="OXIDOREDUCTASE"/>
    <property type="match status" value="1"/>
</dbReference>
<evidence type="ECO:0000259" key="1">
    <source>
        <dbReference type="Pfam" id="PF01408"/>
    </source>
</evidence>
<name>A0A518BU95_9BACT</name>
<evidence type="ECO:0000259" key="2">
    <source>
        <dbReference type="Pfam" id="PF22725"/>
    </source>
</evidence>
<sequence>MPPIPTCFPEPTHDPVRIGVIGLGRSGYNIHCQNLATISDHFTIAAVSDPNAERCAEAREAYGCAVYAGVDELIADPSLEVVAVASPNLLHEEQACAAMEAGKHAVVEKPLSLSTEGADRMIACAGSAGRVLAPFQNRRFEAHLRKVREVIDSGVLGRIIQIRIDWSGFTRRWDWQTLRSRGGGNLHNHGVHLLDHALELFGEGTPEVFIDTQRALTLGDAEDHVKLILRGEGRPTIDIESSSCCAYPMKRWHVWGTAGGLVGTDRELEWRYVDWSTMPERAVDDGPAEGRVYQNEVYDWQTGRWEDPKTDPDVAVLFYLNLYEVLRNGAELVVTPESVRRQMHVLDQCHEQMGI</sequence>
<dbReference type="Proteomes" id="UP000320386">
    <property type="component" value="Chromosome"/>
</dbReference>
<dbReference type="SUPFAM" id="SSF55347">
    <property type="entry name" value="Glyceraldehyde-3-phosphate dehydrogenase-like, C-terminal domain"/>
    <property type="match status" value="1"/>
</dbReference>
<dbReference type="SUPFAM" id="SSF51735">
    <property type="entry name" value="NAD(P)-binding Rossmann-fold domains"/>
    <property type="match status" value="1"/>
</dbReference>
<organism evidence="3 4">
    <name type="scientific">Mucisphaera calidilacus</name>
    <dbReference type="NCBI Taxonomy" id="2527982"/>
    <lineage>
        <taxon>Bacteria</taxon>
        <taxon>Pseudomonadati</taxon>
        <taxon>Planctomycetota</taxon>
        <taxon>Phycisphaerae</taxon>
        <taxon>Phycisphaerales</taxon>
        <taxon>Phycisphaeraceae</taxon>
        <taxon>Mucisphaera</taxon>
    </lineage>
</organism>
<dbReference type="AlphaFoldDB" id="A0A518BU95"/>
<dbReference type="Gene3D" id="3.40.50.720">
    <property type="entry name" value="NAD(P)-binding Rossmann-like Domain"/>
    <property type="match status" value="1"/>
</dbReference>
<protein>
    <submittedName>
        <fullName evidence="3">Putative oxidoreductase YdgJ</fullName>
        <ecNumber evidence="3">1.-.-.-</ecNumber>
    </submittedName>
</protein>
<accession>A0A518BU95</accession>
<dbReference type="InterPro" id="IPR051317">
    <property type="entry name" value="Gfo/Idh/MocA_oxidoreduct"/>
</dbReference>
<reference evidence="3 4" key="1">
    <citation type="submission" date="2019-02" db="EMBL/GenBank/DDBJ databases">
        <title>Deep-cultivation of Planctomycetes and their phenomic and genomic characterization uncovers novel biology.</title>
        <authorList>
            <person name="Wiegand S."/>
            <person name="Jogler M."/>
            <person name="Boedeker C."/>
            <person name="Pinto D."/>
            <person name="Vollmers J."/>
            <person name="Rivas-Marin E."/>
            <person name="Kohn T."/>
            <person name="Peeters S.H."/>
            <person name="Heuer A."/>
            <person name="Rast P."/>
            <person name="Oberbeckmann S."/>
            <person name="Bunk B."/>
            <person name="Jeske O."/>
            <person name="Meyerdierks A."/>
            <person name="Storesund J.E."/>
            <person name="Kallscheuer N."/>
            <person name="Luecker S."/>
            <person name="Lage O.M."/>
            <person name="Pohl T."/>
            <person name="Merkel B.J."/>
            <person name="Hornburger P."/>
            <person name="Mueller R.-W."/>
            <person name="Bruemmer F."/>
            <person name="Labrenz M."/>
            <person name="Spormann A.M."/>
            <person name="Op den Camp H."/>
            <person name="Overmann J."/>
            <person name="Amann R."/>
            <person name="Jetten M.S.M."/>
            <person name="Mascher T."/>
            <person name="Medema M.H."/>
            <person name="Devos D.P."/>
            <person name="Kaster A.-K."/>
            <person name="Ovreas L."/>
            <person name="Rohde M."/>
            <person name="Galperin M.Y."/>
            <person name="Jogler C."/>
        </authorList>
    </citation>
    <scope>NUCLEOTIDE SEQUENCE [LARGE SCALE GENOMIC DNA]</scope>
    <source>
        <strain evidence="3 4">Pan265</strain>
    </source>
</reference>
<proteinExistence type="predicted"/>
<feature type="domain" description="Gfo/Idh/MocA-like oxidoreductase N-terminal" evidence="1">
    <location>
        <begin position="16"/>
        <end position="133"/>
    </location>
</feature>
<dbReference type="PANTHER" id="PTHR43708">
    <property type="entry name" value="CONSERVED EXPRESSED OXIDOREDUCTASE (EUROFUNG)"/>
    <property type="match status" value="1"/>
</dbReference>
<keyword evidence="4" id="KW-1185">Reference proteome</keyword>
<dbReference type="InterPro" id="IPR000683">
    <property type="entry name" value="Gfo/Idh/MocA-like_OxRdtase_N"/>
</dbReference>
<evidence type="ECO:0000313" key="3">
    <source>
        <dbReference type="EMBL" id="QDU70573.1"/>
    </source>
</evidence>
<dbReference type="GO" id="GO:0016491">
    <property type="term" value="F:oxidoreductase activity"/>
    <property type="evidence" value="ECO:0007669"/>
    <property type="project" value="UniProtKB-KW"/>
</dbReference>
<gene>
    <name evidence="3" type="primary">ydgJ</name>
    <name evidence="3" type="ORF">Pan265_04010</name>
</gene>
<feature type="domain" description="GFO/IDH/MocA-like oxidoreductase" evidence="2">
    <location>
        <begin position="145"/>
        <end position="261"/>
    </location>
</feature>
<dbReference type="Gene3D" id="3.30.360.10">
    <property type="entry name" value="Dihydrodipicolinate Reductase, domain 2"/>
    <property type="match status" value="1"/>
</dbReference>
<evidence type="ECO:0000313" key="4">
    <source>
        <dbReference type="Proteomes" id="UP000320386"/>
    </source>
</evidence>
<dbReference type="KEGG" id="mcad:Pan265_04010"/>
<dbReference type="InterPro" id="IPR055170">
    <property type="entry name" value="GFO_IDH_MocA-like_dom"/>
</dbReference>